<accession>A0A4P1RL17</accession>
<proteinExistence type="predicted"/>
<name>A0A4P1RL17_LUPAN</name>
<dbReference type="AlphaFoldDB" id="A0A4P1RL17"/>
<keyword evidence="2" id="KW-1185">Reference proteome</keyword>
<sequence>MLSQHSDISIVAESVFHRKSQFGINVSIWDGPSLQNKHGDTPDRGRRDFKVLIFQAFLAL</sequence>
<organism evidence="1 2">
    <name type="scientific">Lupinus angustifolius</name>
    <name type="common">Narrow-leaved blue lupine</name>
    <dbReference type="NCBI Taxonomy" id="3871"/>
    <lineage>
        <taxon>Eukaryota</taxon>
        <taxon>Viridiplantae</taxon>
        <taxon>Streptophyta</taxon>
        <taxon>Embryophyta</taxon>
        <taxon>Tracheophyta</taxon>
        <taxon>Spermatophyta</taxon>
        <taxon>Magnoliopsida</taxon>
        <taxon>eudicotyledons</taxon>
        <taxon>Gunneridae</taxon>
        <taxon>Pentapetalae</taxon>
        <taxon>rosids</taxon>
        <taxon>fabids</taxon>
        <taxon>Fabales</taxon>
        <taxon>Fabaceae</taxon>
        <taxon>Papilionoideae</taxon>
        <taxon>50 kb inversion clade</taxon>
        <taxon>genistoids sensu lato</taxon>
        <taxon>core genistoids</taxon>
        <taxon>Genisteae</taxon>
        <taxon>Lupinus</taxon>
    </lineage>
</organism>
<dbReference type="EMBL" id="CM007364">
    <property type="protein sequence ID" value="OIW13300.1"/>
    <property type="molecule type" value="Genomic_DNA"/>
</dbReference>
<dbReference type="Proteomes" id="UP000188354">
    <property type="component" value="Chromosome LG04"/>
</dbReference>
<gene>
    <name evidence="1" type="ORF">TanjilG_02820</name>
</gene>
<reference evidence="1 2" key="1">
    <citation type="journal article" date="2017" name="Plant Biotechnol. J.">
        <title>A comprehensive draft genome sequence for lupin (Lupinus angustifolius), an emerging health food: insights into plant-microbe interactions and legume evolution.</title>
        <authorList>
            <person name="Hane J.K."/>
            <person name="Ming Y."/>
            <person name="Kamphuis L.G."/>
            <person name="Nelson M.N."/>
            <person name="Garg G."/>
            <person name="Atkins C.A."/>
            <person name="Bayer P.E."/>
            <person name="Bravo A."/>
            <person name="Bringans S."/>
            <person name="Cannon S."/>
            <person name="Edwards D."/>
            <person name="Foley R."/>
            <person name="Gao L.L."/>
            <person name="Harrison M.J."/>
            <person name="Huang W."/>
            <person name="Hurgobin B."/>
            <person name="Li S."/>
            <person name="Liu C.W."/>
            <person name="McGrath A."/>
            <person name="Morahan G."/>
            <person name="Murray J."/>
            <person name="Weller J."/>
            <person name="Jian J."/>
            <person name="Singh K.B."/>
        </authorList>
    </citation>
    <scope>NUCLEOTIDE SEQUENCE [LARGE SCALE GENOMIC DNA]</scope>
    <source>
        <strain evidence="2">cv. Tanjil</strain>
        <tissue evidence="1">Whole plant</tissue>
    </source>
</reference>
<evidence type="ECO:0000313" key="1">
    <source>
        <dbReference type="EMBL" id="OIW13300.1"/>
    </source>
</evidence>
<dbReference type="Gramene" id="OIW13300">
    <property type="protein sequence ID" value="OIW13300"/>
    <property type="gene ID" value="TanjilG_02820"/>
</dbReference>
<protein>
    <submittedName>
        <fullName evidence="1">Uncharacterized protein</fullName>
    </submittedName>
</protein>
<evidence type="ECO:0000313" key="2">
    <source>
        <dbReference type="Proteomes" id="UP000188354"/>
    </source>
</evidence>